<dbReference type="PANTHER" id="PTHR34182">
    <property type="entry name" value="PROTEIN-EXPORT MEMBRANE PROTEIN SECG"/>
    <property type="match status" value="1"/>
</dbReference>
<keyword evidence="5 10" id="KW-0812">Transmembrane</keyword>
<evidence type="ECO:0000256" key="9">
    <source>
        <dbReference type="ARBA" id="ARBA00023136"/>
    </source>
</evidence>
<gene>
    <name evidence="12" type="ORF">Q31a_09570</name>
</gene>
<keyword evidence="6 10" id="KW-0653">Protein transport</keyword>
<feature type="compositionally biased region" description="Pro residues" evidence="11">
    <location>
        <begin position="112"/>
        <end position="125"/>
    </location>
</feature>
<proteinExistence type="inferred from homology"/>
<feature type="transmembrane region" description="Helical" evidence="10">
    <location>
        <begin position="6"/>
        <end position="28"/>
    </location>
</feature>
<comment type="subcellular location">
    <subcellularLocation>
        <location evidence="1 10">Cell membrane</location>
        <topology evidence="1 10">Multi-pass membrane protein</topology>
    </subcellularLocation>
</comment>
<accession>A0A518G249</accession>
<dbReference type="KEGG" id="ahel:Q31a_09570"/>
<feature type="region of interest" description="Disordered" evidence="11">
    <location>
        <begin position="89"/>
        <end position="158"/>
    </location>
</feature>
<reference evidence="12 13" key="1">
    <citation type="submission" date="2019-02" db="EMBL/GenBank/DDBJ databases">
        <title>Deep-cultivation of Planctomycetes and their phenomic and genomic characterization uncovers novel biology.</title>
        <authorList>
            <person name="Wiegand S."/>
            <person name="Jogler M."/>
            <person name="Boedeker C."/>
            <person name="Pinto D."/>
            <person name="Vollmers J."/>
            <person name="Rivas-Marin E."/>
            <person name="Kohn T."/>
            <person name="Peeters S.H."/>
            <person name="Heuer A."/>
            <person name="Rast P."/>
            <person name="Oberbeckmann S."/>
            <person name="Bunk B."/>
            <person name="Jeske O."/>
            <person name="Meyerdierks A."/>
            <person name="Storesund J.E."/>
            <person name="Kallscheuer N."/>
            <person name="Luecker S."/>
            <person name="Lage O.M."/>
            <person name="Pohl T."/>
            <person name="Merkel B.J."/>
            <person name="Hornburger P."/>
            <person name="Mueller R.-W."/>
            <person name="Bruemmer F."/>
            <person name="Labrenz M."/>
            <person name="Spormann A.M."/>
            <person name="Op den Camp H."/>
            <person name="Overmann J."/>
            <person name="Amann R."/>
            <person name="Jetten M.S.M."/>
            <person name="Mascher T."/>
            <person name="Medema M.H."/>
            <person name="Devos D.P."/>
            <person name="Kaster A.-K."/>
            <person name="Ovreas L."/>
            <person name="Rohde M."/>
            <person name="Galperin M.Y."/>
            <person name="Jogler C."/>
        </authorList>
    </citation>
    <scope>NUCLEOTIDE SEQUENCE [LARGE SCALE GENOMIC DNA]</scope>
    <source>
        <strain evidence="12 13">Q31a</strain>
    </source>
</reference>
<dbReference type="GO" id="GO:0043952">
    <property type="term" value="P:protein transport by the Sec complex"/>
    <property type="evidence" value="ECO:0007669"/>
    <property type="project" value="TreeGrafter"/>
</dbReference>
<evidence type="ECO:0000313" key="13">
    <source>
        <dbReference type="Proteomes" id="UP000318017"/>
    </source>
</evidence>
<feature type="transmembrane region" description="Helical" evidence="10">
    <location>
        <begin position="56"/>
        <end position="79"/>
    </location>
</feature>
<protein>
    <recommendedName>
        <fullName evidence="10">Protein-export membrane protein SecG</fullName>
    </recommendedName>
</protein>
<name>A0A518G249_9BACT</name>
<dbReference type="Pfam" id="PF03840">
    <property type="entry name" value="SecG"/>
    <property type="match status" value="1"/>
</dbReference>
<dbReference type="AlphaFoldDB" id="A0A518G249"/>
<feature type="compositionally biased region" description="Low complexity" evidence="11">
    <location>
        <begin position="126"/>
        <end position="146"/>
    </location>
</feature>
<keyword evidence="8 10" id="KW-0811">Translocation</keyword>
<evidence type="ECO:0000313" key="12">
    <source>
        <dbReference type="EMBL" id="QDV22671.1"/>
    </source>
</evidence>
<dbReference type="Proteomes" id="UP000318017">
    <property type="component" value="Chromosome"/>
</dbReference>
<dbReference type="RefSeq" id="WP_145074547.1">
    <property type="nucleotide sequence ID" value="NZ_CP036298.1"/>
</dbReference>
<sequence length="158" mass="15744">MLLAALAQYFFGITIFVSSLFLVMLVLVQRGRGGGLTGALGGPGGQSAFGTKAGDLFTRITIGVAVVWISLCVGAVYFLKDRALPSTGLNDSEVINSSDLGSTPPAAGGATEPPPVSGSTPPPAAETPEVETAAPAASTTSESQPADGEAAPETPAQP</sequence>
<dbReference type="PANTHER" id="PTHR34182:SF1">
    <property type="entry name" value="PROTEIN-EXPORT MEMBRANE PROTEIN SECG"/>
    <property type="match status" value="1"/>
</dbReference>
<keyword evidence="4 10" id="KW-1003">Cell membrane</keyword>
<keyword evidence="9 10" id="KW-0472">Membrane</keyword>
<evidence type="ECO:0000256" key="11">
    <source>
        <dbReference type="SAM" id="MobiDB-lite"/>
    </source>
</evidence>
<evidence type="ECO:0000256" key="5">
    <source>
        <dbReference type="ARBA" id="ARBA00022692"/>
    </source>
</evidence>
<evidence type="ECO:0000256" key="10">
    <source>
        <dbReference type="RuleBase" id="RU365087"/>
    </source>
</evidence>
<dbReference type="EMBL" id="CP036298">
    <property type="protein sequence ID" value="QDV22671.1"/>
    <property type="molecule type" value="Genomic_DNA"/>
</dbReference>
<feature type="compositionally biased region" description="Polar residues" evidence="11">
    <location>
        <begin position="89"/>
        <end position="101"/>
    </location>
</feature>
<dbReference type="GO" id="GO:0015450">
    <property type="term" value="F:protein-transporting ATPase activity"/>
    <property type="evidence" value="ECO:0007669"/>
    <property type="project" value="UniProtKB-UniRule"/>
</dbReference>
<evidence type="ECO:0000256" key="7">
    <source>
        <dbReference type="ARBA" id="ARBA00022989"/>
    </source>
</evidence>
<evidence type="ECO:0000256" key="3">
    <source>
        <dbReference type="ARBA" id="ARBA00022448"/>
    </source>
</evidence>
<comment type="similarity">
    <text evidence="2 10">Belongs to the SecG family.</text>
</comment>
<keyword evidence="13" id="KW-1185">Reference proteome</keyword>
<dbReference type="NCBIfam" id="TIGR00810">
    <property type="entry name" value="secG"/>
    <property type="match status" value="1"/>
</dbReference>
<organism evidence="12 13">
    <name type="scientific">Aureliella helgolandensis</name>
    <dbReference type="NCBI Taxonomy" id="2527968"/>
    <lineage>
        <taxon>Bacteria</taxon>
        <taxon>Pseudomonadati</taxon>
        <taxon>Planctomycetota</taxon>
        <taxon>Planctomycetia</taxon>
        <taxon>Pirellulales</taxon>
        <taxon>Pirellulaceae</taxon>
        <taxon>Aureliella</taxon>
    </lineage>
</organism>
<dbReference type="OrthoDB" id="214405at2"/>
<dbReference type="InterPro" id="IPR004692">
    <property type="entry name" value="SecG"/>
</dbReference>
<evidence type="ECO:0000256" key="2">
    <source>
        <dbReference type="ARBA" id="ARBA00008445"/>
    </source>
</evidence>
<evidence type="ECO:0000256" key="8">
    <source>
        <dbReference type="ARBA" id="ARBA00023010"/>
    </source>
</evidence>
<keyword evidence="3 10" id="KW-0813">Transport</keyword>
<evidence type="ECO:0000256" key="6">
    <source>
        <dbReference type="ARBA" id="ARBA00022927"/>
    </source>
</evidence>
<evidence type="ECO:0000256" key="1">
    <source>
        <dbReference type="ARBA" id="ARBA00004651"/>
    </source>
</evidence>
<evidence type="ECO:0000256" key="4">
    <source>
        <dbReference type="ARBA" id="ARBA00022475"/>
    </source>
</evidence>
<dbReference type="GO" id="GO:0005886">
    <property type="term" value="C:plasma membrane"/>
    <property type="evidence" value="ECO:0007669"/>
    <property type="project" value="UniProtKB-SubCell"/>
</dbReference>
<comment type="function">
    <text evidence="10">Involved in protein export. Participates in an early event of protein translocation.</text>
</comment>
<dbReference type="GO" id="GO:0009306">
    <property type="term" value="P:protein secretion"/>
    <property type="evidence" value="ECO:0007669"/>
    <property type="project" value="UniProtKB-UniRule"/>
</dbReference>
<dbReference type="GO" id="GO:0065002">
    <property type="term" value="P:intracellular protein transmembrane transport"/>
    <property type="evidence" value="ECO:0007669"/>
    <property type="project" value="TreeGrafter"/>
</dbReference>
<keyword evidence="7 10" id="KW-1133">Transmembrane helix</keyword>